<dbReference type="KEGG" id="pif:PITG_17574"/>
<dbReference type="PANTHER" id="PTHR44329">
    <property type="entry name" value="SERINE/THREONINE-PROTEIN KINASE TNNI3K-RELATED"/>
    <property type="match status" value="1"/>
</dbReference>
<protein>
    <submittedName>
        <fullName evidence="2">Protein kinase</fullName>
    </submittedName>
</protein>
<keyword evidence="3" id="KW-1185">Reference proteome</keyword>
<keyword evidence="2" id="KW-0418">Kinase</keyword>
<dbReference type="VEuPathDB" id="FungiDB:PITG_17574"/>
<dbReference type="GeneID" id="9471155"/>
<dbReference type="OrthoDB" id="90243at2759"/>
<dbReference type="PANTHER" id="PTHR44329:SF214">
    <property type="entry name" value="PROTEIN KINASE DOMAIN-CONTAINING PROTEIN"/>
    <property type="match status" value="1"/>
</dbReference>
<dbReference type="Pfam" id="PF07714">
    <property type="entry name" value="PK_Tyr_Ser-Thr"/>
    <property type="match status" value="1"/>
</dbReference>
<dbReference type="SUPFAM" id="SSF56112">
    <property type="entry name" value="Protein kinase-like (PK-like)"/>
    <property type="match status" value="1"/>
</dbReference>
<dbReference type="EMBL" id="DS028177">
    <property type="protein sequence ID" value="EEY67480.1"/>
    <property type="molecule type" value="Genomic_DNA"/>
</dbReference>
<dbReference type="InterPro" id="IPR000719">
    <property type="entry name" value="Prot_kinase_dom"/>
</dbReference>
<organism evidence="2 3">
    <name type="scientific">Phytophthora infestans (strain T30-4)</name>
    <name type="common">Potato late blight agent</name>
    <dbReference type="NCBI Taxonomy" id="403677"/>
    <lineage>
        <taxon>Eukaryota</taxon>
        <taxon>Sar</taxon>
        <taxon>Stramenopiles</taxon>
        <taxon>Oomycota</taxon>
        <taxon>Peronosporomycetes</taxon>
        <taxon>Peronosporales</taxon>
        <taxon>Peronosporaceae</taxon>
        <taxon>Phytophthora</taxon>
    </lineage>
</organism>
<dbReference type="Gene3D" id="1.10.510.10">
    <property type="entry name" value="Transferase(Phosphotransferase) domain 1"/>
    <property type="match status" value="1"/>
</dbReference>
<dbReference type="Proteomes" id="UP000006643">
    <property type="component" value="Unassembled WGS sequence"/>
</dbReference>
<name>D0NWP7_PHYIT</name>
<accession>D0NWP7</accession>
<dbReference type="GO" id="GO:0004674">
    <property type="term" value="F:protein serine/threonine kinase activity"/>
    <property type="evidence" value="ECO:0007669"/>
    <property type="project" value="TreeGrafter"/>
</dbReference>
<dbReference type="HOGENOM" id="CLU_1581606_0_0_1"/>
<sequence>MAFEIQQRAHVRHQNLVHFMGAGWTSVHDLGMAVEYLPLGSVRTYLGQNRSSLHTWTPQKTVITGGIARALAYLHAQNYIHQAICAKNVLLTDRLEAKLASCGSKETSPTIENSRQALWMAPEVLNGAPNSPAADIYAFGVLLTELTRARCLTLTLDQRAGMTWSYLRF</sequence>
<dbReference type="RefSeq" id="XP_002896453.1">
    <property type="nucleotide sequence ID" value="XM_002896407.1"/>
</dbReference>
<dbReference type="InParanoid" id="D0NWP7"/>
<dbReference type="PROSITE" id="PS50011">
    <property type="entry name" value="PROTEIN_KINASE_DOM"/>
    <property type="match status" value="1"/>
</dbReference>
<evidence type="ECO:0000313" key="2">
    <source>
        <dbReference type="EMBL" id="EEY67480.1"/>
    </source>
</evidence>
<feature type="domain" description="Protein kinase" evidence="1">
    <location>
        <begin position="1"/>
        <end position="169"/>
    </location>
</feature>
<proteinExistence type="predicted"/>
<dbReference type="InterPro" id="IPR051681">
    <property type="entry name" value="Ser/Thr_Kinases-Pseudokinases"/>
</dbReference>
<dbReference type="InterPro" id="IPR001245">
    <property type="entry name" value="Ser-Thr/Tyr_kinase_cat_dom"/>
</dbReference>
<evidence type="ECO:0000313" key="3">
    <source>
        <dbReference type="Proteomes" id="UP000006643"/>
    </source>
</evidence>
<dbReference type="STRING" id="403677.D0NWP7"/>
<keyword evidence="2" id="KW-0808">Transferase</keyword>
<reference evidence="3" key="1">
    <citation type="journal article" date="2009" name="Nature">
        <title>Genome sequence and analysis of the Irish potato famine pathogen Phytophthora infestans.</title>
        <authorList>
            <consortium name="The Broad Institute Genome Sequencing Platform"/>
            <person name="Haas B.J."/>
            <person name="Kamoun S."/>
            <person name="Zody M.C."/>
            <person name="Jiang R.H."/>
            <person name="Handsaker R.E."/>
            <person name="Cano L.M."/>
            <person name="Grabherr M."/>
            <person name="Kodira C.D."/>
            <person name="Raffaele S."/>
            <person name="Torto-Alalibo T."/>
            <person name="Bozkurt T.O."/>
            <person name="Ah-Fong A.M."/>
            <person name="Alvarado L."/>
            <person name="Anderson V.L."/>
            <person name="Armstrong M.R."/>
            <person name="Avrova A."/>
            <person name="Baxter L."/>
            <person name="Beynon J."/>
            <person name="Boevink P.C."/>
            <person name="Bollmann S.R."/>
            <person name="Bos J.I."/>
            <person name="Bulone V."/>
            <person name="Cai G."/>
            <person name="Cakir C."/>
            <person name="Carrington J.C."/>
            <person name="Chawner M."/>
            <person name="Conti L."/>
            <person name="Costanzo S."/>
            <person name="Ewan R."/>
            <person name="Fahlgren N."/>
            <person name="Fischbach M.A."/>
            <person name="Fugelstad J."/>
            <person name="Gilroy E.M."/>
            <person name="Gnerre S."/>
            <person name="Green P.J."/>
            <person name="Grenville-Briggs L.J."/>
            <person name="Griffith J."/>
            <person name="Grunwald N.J."/>
            <person name="Horn K."/>
            <person name="Horner N.R."/>
            <person name="Hu C.H."/>
            <person name="Huitema E."/>
            <person name="Jeong D.H."/>
            <person name="Jones A.M."/>
            <person name="Jones J.D."/>
            <person name="Jones R.W."/>
            <person name="Karlsson E.K."/>
            <person name="Kunjeti S.G."/>
            <person name="Lamour K."/>
            <person name="Liu Z."/>
            <person name="Ma L."/>
            <person name="Maclean D."/>
            <person name="Chibucos M.C."/>
            <person name="McDonald H."/>
            <person name="McWalters J."/>
            <person name="Meijer H.J."/>
            <person name="Morgan W."/>
            <person name="Morris P.F."/>
            <person name="Munro C.A."/>
            <person name="O'Neill K."/>
            <person name="Ospina-Giraldo M."/>
            <person name="Pinzon A."/>
            <person name="Pritchard L."/>
            <person name="Ramsahoye B."/>
            <person name="Ren Q."/>
            <person name="Restrepo S."/>
            <person name="Roy S."/>
            <person name="Sadanandom A."/>
            <person name="Savidor A."/>
            <person name="Schornack S."/>
            <person name="Schwartz D.C."/>
            <person name="Schumann U.D."/>
            <person name="Schwessinger B."/>
            <person name="Seyer L."/>
            <person name="Sharpe T."/>
            <person name="Silvar C."/>
            <person name="Song J."/>
            <person name="Studholme D.J."/>
            <person name="Sykes S."/>
            <person name="Thines M."/>
            <person name="van de Vondervoort P.J."/>
            <person name="Phuntumart V."/>
            <person name="Wawra S."/>
            <person name="Weide R."/>
            <person name="Win J."/>
            <person name="Young C."/>
            <person name="Zhou S."/>
            <person name="Fry W."/>
            <person name="Meyers B.C."/>
            <person name="van West P."/>
            <person name="Ristaino J."/>
            <person name="Govers F."/>
            <person name="Birch P.R."/>
            <person name="Whisson S.C."/>
            <person name="Judelson H.S."/>
            <person name="Nusbaum C."/>
        </authorList>
    </citation>
    <scope>NUCLEOTIDE SEQUENCE [LARGE SCALE GENOMIC DNA]</scope>
    <source>
        <strain evidence="3">T30-4</strain>
    </source>
</reference>
<evidence type="ECO:0000259" key="1">
    <source>
        <dbReference type="PROSITE" id="PS50011"/>
    </source>
</evidence>
<dbReference type="InterPro" id="IPR011009">
    <property type="entry name" value="Kinase-like_dom_sf"/>
</dbReference>
<dbReference type="eggNOG" id="KOG0192">
    <property type="taxonomic scope" value="Eukaryota"/>
</dbReference>
<dbReference type="AlphaFoldDB" id="D0NWP7"/>
<gene>
    <name evidence="2" type="ORF">PITG_17574</name>
</gene>
<dbReference type="GO" id="GO:0005524">
    <property type="term" value="F:ATP binding"/>
    <property type="evidence" value="ECO:0007669"/>
    <property type="project" value="InterPro"/>
</dbReference>